<sequence>MTSNKYDIPDEWKGKIVISKWEQHGFSVKDRHTARFNRLHQASKRPHPIPFCGEHFNSDDDDNWDAKDPEEEVDAVGGSDDREDGERLVDMNCTIRPRVPENWKDLQKEDGIKRDVVGDWTRADFAPIKMVNVNVATTMKHPSHVLIVNAMYSVRLQNVVSPTDFFLEFILEPPNDGCATWEESLQQFYNDPERAKKYQMRTIRPFFQQQYAFYNEDTKKWERLLVHVICLQTQCVTAFHLERVEMVRVPFKSLFELHPDYANWHRCPIKGALLDVFPVNPAEPNPSQWSEEACEFFCNFVKDKTYWALVAEKSPPVAAVEGMMPRRLEDQFMGATVVLFERGKKPTPPVNAWLIQKGYAYGKTLMSTSLEQMRDFYNLNLSVEDPFKKTTVVEHE</sequence>
<dbReference type="EMBL" id="LJIJ01002544">
    <property type="protein sequence ID" value="ODM89560.1"/>
    <property type="molecule type" value="Genomic_DNA"/>
</dbReference>
<dbReference type="AlphaFoldDB" id="A0A1D2M9B6"/>
<dbReference type="Gene3D" id="2.40.50.90">
    <property type="match status" value="1"/>
</dbReference>
<proteinExistence type="predicted"/>
<feature type="compositionally biased region" description="Acidic residues" evidence="1">
    <location>
        <begin position="59"/>
        <end position="74"/>
    </location>
</feature>
<feature type="region of interest" description="Disordered" evidence="1">
    <location>
        <begin position="56"/>
        <end position="85"/>
    </location>
</feature>
<evidence type="ECO:0000313" key="2">
    <source>
        <dbReference type="EMBL" id="ODM89560.1"/>
    </source>
</evidence>
<evidence type="ECO:0000256" key="1">
    <source>
        <dbReference type="SAM" id="MobiDB-lite"/>
    </source>
</evidence>
<organism evidence="2 3">
    <name type="scientific">Orchesella cincta</name>
    <name type="common">Springtail</name>
    <name type="synonym">Podura cincta</name>
    <dbReference type="NCBI Taxonomy" id="48709"/>
    <lineage>
        <taxon>Eukaryota</taxon>
        <taxon>Metazoa</taxon>
        <taxon>Ecdysozoa</taxon>
        <taxon>Arthropoda</taxon>
        <taxon>Hexapoda</taxon>
        <taxon>Collembola</taxon>
        <taxon>Entomobryomorpha</taxon>
        <taxon>Entomobryoidea</taxon>
        <taxon>Orchesellidae</taxon>
        <taxon>Orchesellinae</taxon>
        <taxon>Orchesella</taxon>
    </lineage>
</organism>
<name>A0A1D2M9B6_ORCCI</name>
<dbReference type="InterPro" id="IPR035437">
    <property type="entry name" value="SNase_OB-fold_sf"/>
</dbReference>
<dbReference type="Proteomes" id="UP000094527">
    <property type="component" value="Unassembled WGS sequence"/>
</dbReference>
<gene>
    <name evidence="2" type="ORF">Ocin01_17119</name>
</gene>
<accession>A0A1D2M9B6</accession>
<keyword evidence="3" id="KW-1185">Reference proteome</keyword>
<evidence type="ECO:0000313" key="3">
    <source>
        <dbReference type="Proteomes" id="UP000094527"/>
    </source>
</evidence>
<comment type="caution">
    <text evidence="2">The sequence shown here is derived from an EMBL/GenBank/DDBJ whole genome shotgun (WGS) entry which is preliminary data.</text>
</comment>
<protein>
    <submittedName>
        <fullName evidence="2">Uncharacterized protein</fullName>
    </submittedName>
</protein>
<reference evidence="2 3" key="1">
    <citation type="journal article" date="2016" name="Genome Biol. Evol.">
        <title>Gene Family Evolution Reflects Adaptation to Soil Environmental Stressors in the Genome of the Collembolan Orchesella cincta.</title>
        <authorList>
            <person name="Faddeeva-Vakhrusheva A."/>
            <person name="Derks M.F."/>
            <person name="Anvar S.Y."/>
            <person name="Agamennone V."/>
            <person name="Suring W."/>
            <person name="Smit S."/>
            <person name="van Straalen N.M."/>
            <person name="Roelofs D."/>
        </authorList>
    </citation>
    <scope>NUCLEOTIDE SEQUENCE [LARGE SCALE GENOMIC DNA]</scope>
    <source>
        <tissue evidence="2">Mixed pool</tissue>
    </source>
</reference>